<comment type="caution">
    <text evidence="2">The sequence shown here is derived from an EMBL/GenBank/DDBJ whole genome shotgun (WGS) entry which is preliminary data.</text>
</comment>
<keyword evidence="1" id="KW-1133">Transmembrane helix</keyword>
<dbReference type="RefSeq" id="WP_127194987.1">
    <property type="nucleotide sequence ID" value="NZ_RZNY01000044.1"/>
</dbReference>
<protein>
    <recommendedName>
        <fullName evidence="4">TcpE family protein</fullName>
    </recommendedName>
</protein>
<evidence type="ECO:0008006" key="4">
    <source>
        <dbReference type="Google" id="ProtNLM"/>
    </source>
</evidence>
<feature type="transmembrane region" description="Helical" evidence="1">
    <location>
        <begin position="31"/>
        <end position="52"/>
    </location>
</feature>
<dbReference type="Proteomes" id="UP000279446">
    <property type="component" value="Unassembled WGS sequence"/>
</dbReference>
<organism evidence="2 3">
    <name type="scientific">Paenibacillus anaericanus</name>
    <dbReference type="NCBI Taxonomy" id="170367"/>
    <lineage>
        <taxon>Bacteria</taxon>
        <taxon>Bacillati</taxon>
        <taxon>Bacillota</taxon>
        <taxon>Bacilli</taxon>
        <taxon>Bacillales</taxon>
        <taxon>Paenibacillaceae</taxon>
        <taxon>Paenibacillus</taxon>
    </lineage>
</organism>
<evidence type="ECO:0000313" key="3">
    <source>
        <dbReference type="Proteomes" id="UP000279446"/>
    </source>
</evidence>
<dbReference type="Pfam" id="PF12648">
    <property type="entry name" value="TcpE"/>
    <property type="match status" value="1"/>
</dbReference>
<keyword evidence="1" id="KW-0472">Membrane</keyword>
<dbReference type="AlphaFoldDB" id="A0A433XXB2"/>
<name>A0A433XXB2_9BACL</name>
<proteinExistence type="predicted"/>
<dbReference type="EMBL" id="RZNY01000044">
    <property type="protein sequence ID" value="RUT39498.1"/>
    <property type="molecule type" value="Genomic_DNA"/>
</dbReference>
<sequence>MYRTYVKLFRVKPEITTLGTGTKVIRLPKEYWITADVGIITFVILPIIRFTIAPILSSILGAHSLGPALVSPINWVLAFIVSFLIAVYLRRYDPEGKSVVKWVWDYTKYFIQPKWSDGWTKCKYDRTKIDFSIQAQAYQTQRNICGSLPAEGQGIKKFALYKPANIVIKRGKVKFIEGKNYGPGVYEVQGNRISRISDLPKKRREGKHE</sequence>
<dbReference type="InterPro" id="IPR025608">
    <property type="entry name" value="TcpE"/>
</dbReference>
<gene>
    <name evidence="2" type="ORF">EJP82_26060</name>
</gene>
<evidence type="ECO:0000313" key="2">
    <source>
        <dbReference type="EMBL" id="RUT39498.1"/>
    </source>
</evidence>
<keyword evidence="3" id="KW-1185">Reference proteome</keyword>
<accession>A0A433XXB2</accession>
<keyword evidence="1" id="KW-0812">Transmembrane</keyword>
<evidence type="ECO:0000256" key="1">
    <source>
        <dbReference type="SAM" id="Phobius"/>
    </source>
</evidence>
<dbReference type="OrthoDB" id="2375671at2"/>
<reference evidence="2 3" key="1">
    <citation type="submission" date="2018-12" db="EMBL/GenBank/DDBJ databases">
        <authorList>
            <person name="Sun L."/>
            <person name="Chen Z."/>
        </authorList>
    </citation>
    <scope>NUCLEOTIDE SEQUENCE [LARGE SCALE GENOMIC DNA]</scope>
    <source>
        <strain evidence="2 3">DSM 15890</strain>
    </source>
</reference>
<feature type="transmembrane region" description="Helical" evidence="1">
    <location>
        <begin position="72"/>
        <end position="89"/>
    </location>
</feature>